<dbReference type="SUPFAM" id="SSF55961">
    <property type="entry name" value="Bet v1-like"/>
    <property type="match status" value="1"/>
</dbReference>
<evidence type="ECO:0000256" key="1">
    <source>
        <dbReference type="ARBA" id="ARBA00006817"/>
    </source>
</evidence>
<keyword evidence="4" id="KW-1185">Reference proteome</keyword>
<accession>A0A328B0E5</accession>
<dbReference type="OrthoDB" id="9786557at2"/>
<evidence type="ECO:0000259" key="2">
    <source>
        <dbReference type="Pfam" id="PF08327"/>
    </source>
</evidence>
<comment type="similarity">
    <text evidence="1">Belongs to the AHA1 family.</text>
</comment>
<dbReference type="InterPro" id="IPR013538">
    <property type="entry name" value="ASHA1/2-like_C"/>
</dbReference>
<reference evidence="4" key="1">
    <citation type="submission" date="2018-05" db="EMBL/GenBank/DDBJ databases">
        <authorList>
            <person name="Li X."/>
        </authorList>
    </citation>
    <scope>NUCLEOTIDE SEQUENCE [LARGE SCALE GENOMIC DNA]</scope>
    <source>
        <strain evidence="4">HKS-05</strain>
    </source>
</reference>
<organism evidence="3 4">
    <name type="scientific">Phenylobacterium hankyongense</name>
    <dbReference type="NCBI Taxonomy" id="1813876"/>
    <lineage>
        <taxon>Bacteria</taxon>
        <taxon>Pseudomonadati</taxon>
        <taxon>Pseudomonadota</taxon>
        <taxon>Alphaproteobacteria</taxon>
        <taxon>Caulobacterales</taxon>
        <taxon>Caulobacteraceae</taxon>
        <taxon>Phenylobacterium</taxon>
    </lineage>
</organism>
<sequence length="152" mass="16824">MADVRTSQVIKASPEALYRAFMDPAVLVEWLPPAQMTGVIHAFDARVGGGYRMSLYYPPDERTFRGKTAEREDRVDVRFVDLVPPRRIVEAVTFDSPDPAFAGEMTLVVTFDDAPGGTEVSFVASNLPPGVRPQDHDDGARLSLAQLARRFE</sequence>
<comment type="caution">
    <text evidence="3">The sequence shown here is derived from an EMBL/GenBank/DDBJ whole genome shotgun (WGS) entry which is preliminary data.</text>
</comment>
<dbReference type="EMBL" id="QFYP01000001">
    <property type="protein sequence ID" value="RAK60035.1"/>
    <property type="molecule type" value="Genomic_DNA"/>
</dbReference>
<proteinExistence type="inferred from homology"/>
<dbReference type="Proteomes" id="UP000249842">
    <property type="component" value="Unassembled WGS sequence"/>
</dbReference>
<dbReference type="RefSeq" id="WP_111457328.1">
    <property type="nucleotide sequence ID" value="NZ_QFYP01000001.1"/>
</dbReference>
<name>A0A328B0E5_9CAUL</name>
<feature type="domain" description="Activator of Hsp90 ATPase homologue 1/2-like C-terminal" evidence="2">
    <location>
        <begin position="11"/>
        <end position="151"/>
    </location>
</feature>
<gene>
    <name evidence="3" type="ORF">DJ021_09575</name>
</gene>
<evidence type="ECO:0000313" key="3">
    <source>
        <dbReference type="EMBL" id="RAK60035.1"/>
    </source>
</evidence>
<evidence type="ECO:0000313" key="4">
    <source>
        <dbReference type="Proteomes" id="UP000249842"/>
    </source>
</evidence>
<dbReference type="InterPro" id="IPR023393">
    <property type="entry name" value="START-like_dom_sf"/>
</dbReference>
<dbReference type="AlphaFoldDB" id="A0A328B0E5"/>
<protein>
    <submittedName>
        <fullName evidence="3">ATPase</fullName>
    </submittedName>
</protein>
<dbReference type="Pfam" id="PF08327">
    <property type="entry name" value="AHSA1"/>
    <property type="match status" value="1"/>
</dbReference>
<dbReference type="Gene3D" id="3.30.530.20">
    <property type="match status" value="1"/>
</dbReference>